<dbReference type="AlphaFoldDB" id="A0A3D9H6M4"/>
<keyword evidence="3" id="KW-1185">Reference proteome</keyword>
<dbReference type="OrthoDB" id="881763at2"/>
<dbReference type="Proteomes" id="UP000256980">
    <property type="component" value="Unassembled WGS sequence"/>
</dbReference>
<sequence length="179" mass="20031">MKKKLILLLSVFAMISCEVSSVDVSDENYVFDGRGGIKCKVDGKLIKPKVSFSGTGLAADVEFISWNNEEYLSVDFLNGGESPDFISQSVRMKIIDVVPESVQVGDIYILDNEQNSNYGKYSYGGIDFNYSTNDQNIGELEIVFHDLENRILGGTFEYDAIDENGVIVEIRDGEFDMKY</sequence>
<keyword evidence="1" id="KW-0732">Signal</keyword>
<dbReference type="RefSeq" id="WP_147299182.1">
    <property type="nucleotide sequence ID" value="NZ_QRDV01000002.1"/>
</dbReference>
<organism evidence="2 3">
    <name type="scientific">Winogradskyella eximia</name>
    <dbReference type="NCBI Taxonomy" id="262006"/>
    <lineage>
        <taxon>Bacteria</taxon>
        <taxon>Pseudomonadati</taxon>
        <taxon>Bacteroidota</taxon>
        <taxon>Flavobacteriia</taxon>
        <taxon>Flavobacteriales</taxon>
        <taxon>Flavobacteriaceae</taxon>
        <taxon>Winogradskyella</taxon>
    </lineage>
</organism>
<comment type="caution">
    <text evidence="2">The sequence shown here is derived from an EMBL/GenBank/DDBJ whole genome shotgun (WGS) entry which is preliminary data.</text>
</comment>
<reference evidence="2 3" key="1">
    <citation type="submission" date="2018-07" db="EMBL/GenBank/DDBJ databases">
        <title>Genomic Encyclopedia of Type Strains, Phase III (KMG-III): the genomes of soil and plant-associated and newly described type strains.</title>
        <authorList>
            <person name="Whitman W."/>
        </authorList>
    </citation>
    <scope>NUCLEOTIDE SEQUENCE [LARGE SCALE GENOMIC DNA]</scope>
    <source>
        <strain evidence="2 3">CECT 7946</strain>
    </source>
</reference>
<dbReference type="EMBL" id="QRDV01000002">
    <property type="protein sequence ID" value="RED45134.1"/>
    <property type="molecule type" value="Genomic_DNA"/>
</dbReference>
<dbReference type="PROSITE" id="PS51257">
    <property type="entry name" value="PROKAR_LIPOPROTEIN"/>
    <property type="match status" value="1"/>
</dbReference>
<proteinExistence type="predicted"/>
<feature type="chain" id="PRO_5017625672" evidence="1">
    <location>
        <begin position="22"/>
        <end position="179"/>
    </location>
</feature>
<accession>A0A3D9H6M4</accession>
<gene>
    <name evidence="2" type="ORF">DFQ10_1021</name>
</gene>
<feature type="signal peptide" evidence="1">
    <location>
        <begin position="1"/>
        <end position="21"/>
    </location>
</feature>
<name>A0A3D9H6M4_9FLAO</name>
<evidence type="ECO:0000256" key="1">
    <source>
        <dbReference type="SAM" id="SignalP"/>
    </source>
</evidence>
<evidence type="ECO:0000313" key="3">
    <source>
        <dbReference type="Proteomes" id="UP000256980"/>
    </source>
</evidence>
<evidence type="ECO:0000313" key="2">
    <source>
        <dbReference type="EMBL" id="RED45134.1"/>
    </source>
</evidence>
<protein>
    <submittedName>
        <fullName evidence="2">Uncharacterized protein</fullName>
    </submittedName>
</protein>